<dbReference type="SUPFAM" id="SSF50370">
    <property type="entry name" value="Ricin B-like lectins"/>
    <property type="match status" value="1"/>
</dbReference>
<comment type="caution">
    <text evidence="19">The sequence shown here is derived from an EMBL/GenBank/DDBJ whole genome shotgun (WGS) entry which is preliminary data.</text>
</comment>
<comment type="similarity">
    <text evidence="4 17">Belongs to the glycosyltransferase 2 family. GalNAc-T subfamily.</text>
</comment>
<evidence type="ECO:0000256" key="2">
    <source>
        <dbReference type="ARBA" id="ARBA00004323"/>
    </source>
</evidence>
<feature type="domain" description="Ricin B lectin" evidence="18">
    <location>
        <begin position="447"/>
        <end position="567"/>
    </location>
</feature>
<evidence type="ECO:0000313" key="19">
    <source>
        <dbReference type="EMBL" id="OXA60526.1"/>
    </source>
</evidence>
<evidence type="ECO:0000256" key="16">
    <source>
        <dbReference type="ARBA" id="ARBA00023211"/>
    </source>
</evidence>
<keyword evidence="7 17" id="KW-0812">Transmembrane</keyword>
<evidence type="ECO:0000256" key="3">
    <source>
        <dbReference type="ARBA" id="ARBA00004922"/>
    </source>
</evidence>
<reference evidence="19 20" key="1">
    <citation type="submission" date="2015-12" db="EMBL/GenBank/DDBJ databases">
        <title>The genome of Folsomia candida.</title>
        <authorList>
            <person name="Faddeeva A."/>
            <person name="Derks M.F."/>
            <person name="Anvar Y."/>
            <person name="Smit S."/>
            <person name="Van Straalen N."/>
            <person name="Roelofs D."/>
        </authorList>
    </citation>
    <scope>NUCLEOTIDE SEQUENCE [LARGE SCALE GENOMIC DNA]</scope>
    <source>
        <strain evidence="19 20">VU population</strain>
        <tissue evidence="19">Whole body</tissue>
    </source>
</reference>
<keyword evidence="13 17" id="KW-0472">Membrane</keyword>
<dbReference type="OMA" id="QWFMDNI"/>
<dbReference type="InterPro" id="IPR001173">
    <property type="entry name" value="Glyco_trans_2-like"/>
</dbReference>
<keyword evidence="16 17" id="KW-0464">Manganese</keyword>
<dbReference type="Pfam" id="PF00652">
    <property type="entry name" value="Ricin_B_lectin"/>
    <property type="match status" value="1"/>
</dbReference>
<dbReference type="GO" id="GO:0046872">
    <property type="term" value="F:metal ion binding"/>
    <property type="evidence" value="ECO:0007669"/>
    <property type="project" value="UniProtKB-KW"/>
</dbReference>
<dbReference type="Gene3D" id="2.80.10.50">
    <property type="match status" value="1"/>
</dbReference>
<evidence type="ECO:0000256" key="4">
    <source>
        <dbReference type="ARBA" id="ARBA00005680"/>
    </source>
</evidence>
<evidence type="ECO:0000256" key="5">
    <source>
        <dbReference type="ARBA" id="ARBA00022676"/>
    </source>
</evidence>
<dbReference type="OrthoDB" id="6072411at2759"/>
<evidence type="ECO:0000256" key="7">
    <source>
        <dbReference type="ARBA" id="ARBA00022692"/>
    </source>
</evidence>
<dbReference type="Pfam" id="PF00535">
    <property type="entry name" value="Glycos_transf_2"/>
    <property type="match status" value="1"/>
</dbReference>
<comment type="cofactor">
    <cofactor evidence="1 17">
        <name>Mn(2+)</name>
        <dbReference type="ChEBI" id="CHEBI:29035"/>
    </cofactor>
</comment>
<dbReference type="PROSITE" id="PS50231">
    <property type="entry name" value="RICIN_B_LECTIN"/>
    <property type="match status" value="1"/>
</dbReference>
<keyword evidence="14 17" id="KW-1015">Disulfide bond</keyword>
<dbReference type="Proteomes" id="UP000198287">
    <property type="component" value="Unassembled WGS sequence"/>
</dbReference>
<keyword evidence="12 17" id="KW-0333">Golgi apparatus</keyword>
<keyword evidence="6 17" id="KW-0808">Transferase</keyword>
<evidence type="ECO:0000256" key="13">
    <source>
        <dbReference type="ARBA" id="ARBA00023136"/>
    </source>
</evidence>
<dbReference type="PANTHER" id="PTHR11675">
    <property type="entry name" value="N-ACETYLGALACTOSAMINYLTRANSFERASE"/>
    <property type="match status" value="1"/>
</dbReference>
<evidence type="ECO:0000256" key="10">
    <source>
        <dbReference type="ARBA" id="ARBA00022968"/>
    </source>
</evidence>
<gene>
    <name evidence="19" type="ORF">Fcan01_05531</name>
</gene>
<protein>
    <recommendedName>
        <fullName evidence="17">Polypeptide N-acetylgalactosaminyltransferase</fullName>
        <ecNumber evidence="17">2.4.1.-</ecNumber>
    </recommendedName>
    <alternativeName>
        <fullName evidence="17">Protein-UDP acetylgalactosaminyltransferase</fullName>
    </alternativeName>
</protein>
<dbReference type="SUPFAM" id="SSF53448">
    <property type="entry name" value="Nucleotide-diphospho-sugar transferases"/>
    <property type="match status" value="1"/>
</dbReference>
<dbReference type="InterPro" id="IPR000772">
    <property type="entry name" value="Ricin_B_lectin"/>
</dbReference>
<evidence type="ECO:0000256" key="9">
    <source>
        <dbReference type="ARBA" id="ARBA00022734"/>
    </source>
</evidence>
<evidence type="ECO:0000259" key="18">
    <source>
        <dbReference type="SMART" id="SM00458"/>
    </source>
</evidence>
<evidence type="ECO:0000313" key="20">
    <source>
        <dbReference type="Proteomes" id="UP000198287"/>
    </source>
</evidence>
<evidence type="ECO:0000256" key="6">
    <source>
        <dbReference type="ARBA" id="ARBA00022679"/>
    </source>
</evidence>
<keyword evidence="15" id="KW-0325">Glycoprotein</keyword>
<comment type="pathway">
    <text evidence="3 17">Protein modification; protein glycosylation.</text>
</comment>
<proteinExistence type="inferred from homology"/>
<keyword evidence="5 17" id="KW-0328">Glycosyltransferase</keyword>
<dbReference type="STRING" id="158441.A0A226EVA0"/>
<dbReference type="GO" id="GO:0000139">
    <property type="term" value="C:Golgi membrane"/>
    <property type="evidence" value="ECO:0007669"/>
    <property type="project" value="UniProtKB-SubCell"/>
</dbReference>
<dbReference type="CDD" id="cd02510">
    <property type="entry name" value="pp-GalNAc-T"/>
    <property type="match status" value="1"/>
</dbReference>
<keyword evidence="10" id="KW-0735">Signal-anchor</keyword>
<dbReference type="CDD" id="cd23437">
    <property type="entry name" value="beta-trefoil_Ricin_GALNT7"/>
    <property type="match status" value="1"/>
</dbReference>
<keyword evidence="11 17" id="KW-1133">Transmembrane helix</keyword>
<dbReference type="PANTHER" id="PTHR11675:SF68">
    <property type="entry name" value="N-ACETYLGALACTOSAMINYLTRANSFERASE 7"/>
    <property type="match status" value="1"/>
</dbReference>
<sequence>MKTVAWKRSRVLKLGGVATIILFVFVLFIRSGNDGESHGWNLRSEALKSRLRTEREVPFLTPEKLGNFEPEGELQNEADESISEYGMNMAVSNAISLERPIPDTRMSECKHWHYPENMGLKASVVVVFHNEGWSTLMRNVHTIIKRSPPEMLEEIVLVDDFSDKENLKDELDTYIKRFNGKVKLIRNTQREGLIRTRTIGAQQSKGDVVVFLDAHCEVNRNWLPPLLAPIYKDRTTMTVPFIDGVDYQTFEYRPVYSPGTLFRGIFEWGMYYKETELPPDMEKNRPHKSAPYKFLFRSPTHAGGLFAIEREYFLELGAYDPGLLVWGGENFELSFKVWQCGGSIEWVPCSRVGHVYRGFMPYSFGKLGEKHKGPLITINYKRVIEVWFDDKYKEFFYTREPLARFLDSGDISEQLAIKEKFKCKSFQWFMDNVAPDMLHKYPELPPNLYWGEFRNKGTNTCMDTMGRPAPTKMGVSGCHGLGSNQLVRLNEKGQIGIGERCVDADKSSVKLIFCPMGKVDGPWVYAENELTLKHKTFDKCLAVHPSNNQLILRECDVDNTYHQWTFKKLKSRY</sequence>
<feature type="transmembrane region" description="Helical" evidence="17">
    <location>
        <begin position="12"/>
        <end position="29"/>
    </location>
</feature>
<evidence type="ECO:0000256" key="8">
    <source>
        <dbReference type="ARBA" id="ARBA00022723"/>
    </source>
</evidence>
<dbReference type="SMART" id="SM00458">
    <property type="entry name" value="RICIN"/>
    <property type="match status" value="1"/>
</dbReference>
<dbReference type="EMBL" id="LNIX01000002">
    <property type="protein sequence ID" value="OXA60526.1"/>
    <property type="molecule type" value="Genomic_DNA"/>
</dbReference>
<evidence type="ECO:0000256" key="17">
    <source>
        <dbReference type="RuleBase" id="RU361242"/>
    </source>
</evidence>
<dbReference type="InterPro" id="IPR045885">
    <property type="entry name" value="GalNAc-T"/>
</dbReference>
<keyword evidence="9 17" id="KW-0430">Lectin</keyword>
<dbReference type="AlphaFoldDB" id="A0A226EVA0"/>
<evidence type="ECO:0000256" key="1">
    <source>
        <dbReference type="ARBA" id="ARBA00001936"/>
    </source>
</evidence>
<dbReference type="UniPathway" id="UPA00378"/>
<evidence type="ECO:0000256" key="14">
    <source>
        <dbReference type="ARBA" id="ARBA00023157"/>
    </source>
</evidence>
<evidence type="ECO:0000256" key="12">
    <source>
        <dbReference type="ARBA" id="ARBA00023034"/>
    </source>
</evidence>
<accession>A0A226EVA0</accession>
<dbReference type="GO" id="GO:0030246">
    <property type="term" value="F:carbohydrate binding"/>
    <property type="evidence" value="ECO:0007669"/>
    <property type="project" value="UniProtKB-KW"/>
</dbReference>
<dbReference type="GO" id="GO:0004653">
    <property type="term" value="F:polypeptide N-acetylgalactosaminyltransferase activity"/>
    <property type="evidence" value="ECO:0007669"/>
    <property type="project" value="TreeGrafter"/>
</dbReference>
<dbReference type="GO" id="GO:0006493">
    <property type="term" value="P:protein O-linked glycosylation"/>
    <property type="evidence" value="ECO:0007669"/>
    <property type="project" value="UniProtKB-ARBA"/>
</dbReference>
<organism evidence="19 20">
    <name type="scientific">Folsomia candida</name>
    <name type="common">Springtail</name>
    <dbReference type="NCBI Taxonomy" id="158441"/>
    <lineage>
        <taxon>Eukaryota</taxon>
        <taxon>Metazoa</taxon>
        <taxon>Ecdysozoa</taxon>
        <taxon>Arthropoda</taxon>
        <taxon>Hexapoda</taxon>
        <taxon>Collembola</taxon>
        <taxon>Entomobryomorpha</taxon>
        <taxon>Isotomoidea</taxon>
        <taxon>Isotomidae</taxon>
        <taxon>Proisotominae</taxon>
        <taxon>Folsomia</taxon>
    </lineage>
</organism>
<keyword evidence="8" id="KW-0479">Metal-binding</keyword>
<dbReference type="InterPro" id="IPR035992">
    <property type="entry name" value="Ricin_B-like_lectins"/>
</dbReference>
<keyword evidence="20" id="KW-1185">Reference proteome</keyword>
<evidence type="ECO:0000256" key="15">
    <source>
        <dbReference type="ARBA" id="ARBA00023180"/>
    </source>
</evidence>
<dbReference type="FunFam" id="2.80.10.50:FF:000019">
    <property type="entry name" value="Polypeptide N-acetylgalactosaminyltransferase"/>
    <property type="match status" value="1"/>
</dbReference>
<dbReference type="InterPro" id="IPR029044">
    <property type="entry name" value="Nucleotide-diphossugar_trans"/>
</dbReference>
<evidence type="ECO:0000256" key="11">
    <source>
        <dbReference type="ARBA" id="ARBA00022989"/>
    </source>
</evidence>
<dbReference type="FunFam" id="3.90.550.10:FF:000053">
    <property type="entry name" value="Polypeptide N-acetylgalactosaminyltransferase"/>
    <property type="match status" value="1"/>
</dbReference>
<dbReference type="EC" id="2.4.1.-" evidence="17"/>
<comment type="subcellular location">
    <subcellularLocation>
        <location evidence="2 17">Golgi apparatus membrane</location>
        <topology evidence="2 17">Single-pass type II membrane protein</topology>
    </subcellularLocation>
</comment>
<name>A0A226EVA0_FOLCA</name>
<dbReference type="Gene3D" id="3.90.550.10">
    <property type="entry name" value="Spore Coat Polysaccharide Biosynthesis Protein SpsA, Chain A"/>
    <property type="match status" value="1"/>
</dbReference>